<accession>A0A0M0LRG2</accession>
<organism evidence="2 3">
    <name type="scientific">Chrysochromulina tobinii</name>
    <dbReference type="NCBI Taxonomy" id="1460289"/>
    <lineage>
        <taxon>Eukaryota</taxon>
        <taxon>Haptista</taxon>
        <taxon>Haptophyta</taxon>
        <taxon>Prymnesiophyceae</taxon>
        <taxon>Prymnesiales</taxon>
        <taxon>Chrysochromulinaceae</taxon>
        <taxon>Chrysochromulina</taxon>
    </lineage>
</organism>
<proteinExistence type="predicted"/>
<keyword evidence="3" id="KW-1185">Reference proteome</keyword>
<reference evidence="3" key="1">
    <citation type="journal article" date="2015" name="PLoS Genet.">
        <title>Genome Sequence and Transcriptome Analyses of Chrysochromulina tobin: Metabolic Tools for Enhanced Algal Fitness in the Prominent Order Prymnesiales (Haptophyceae).</title>
        <authorList>
            <person name="Hovde B.T."/>
            <person name="Deodato C.R."/>
            <person name="Hunsperger H.M."/>
            <person name="Ryken S.A."/>
            <person name="Yost W."/>
            <person name="Jha R.K."/>
            <person name="Patterson J."/>
            <person name="Monnat R.J. Jr."/>
            <person name="Barlow S.B."/>
            <person name="Starkenburg S.R."/>
            <person name="Cattolico R.A."/>
        </authorList>
    </citation>
    <scope>NUCLEOTIDE SEQUENCE</scope>
    <source>
        <strain evidence="3">CCMP291</strain>
    </source>
</reference>
<feature type="region of interest" description="Disordered" evidence="1">
    <location>
        <begin position="371"/>
        <end position="392"/>
    </location>
</feature>
<feature type="non-terminal residue" evidence="2">
    <location>
        <position position="464"/>
    </location>
</feature>
<evidence type="ECO:0000256" key="1">
    <source>
        <dbReference type="SAM" id="MobiDB-lite"/>
    </source>
</evidence>
<gene>
    <name evidence="2" type="ORF">Ctob_015687</name>
</gene>
<sequence>RFPRSARRLGAVTDEVTDAVTDAELDADAELDVAALGAADVEEVSEEVSEEMPEEGGLVAAARSLEDDSSYDDSYERLSHSRPQQPSHALRLRLMMTNYRAARTLGVLENKLLASTALTRLGLPAMEVVYGGFAYTRLGEWPAYSRAELCAVLARGGFGPRRGFVAKPASDGTNYGLLVMTPERWRRENWTEALVATMVERFLFKGRSSWGQWYEQRGVVVQSLYTEGAPRGLRWPHGLAEMNVLAHLGEPVHMRVQEIPKAKGAGCFDVRLHANGSHDCLPTPNCPNPQLTCRKYTLQFARSLPEVRAYVRRLASFFGADWFRFDYFGGHPHRMLRVNEVSYPSHHTYPSDLREAWLAAYLRSVVDEPANANSNANSNAKPRGEGAGTNAAGVAAAPTLRPMSTALPMPTGRVAAVATGGVAQVAGAAAAAPNSSTPVTMLEVPAECVMRFVLDFIGVDPEAF</sequence>
<comment type="caution">
    <text evidence="2">The sequence shown here is derived from an EMBL/GenBank/DDBJ whole genome shotgun (WGS) entry which is preliminary data.</text>
</comment>
<evidence type="ECO:0000313" key="2">
    <source>
        <dbReference type="EMBL" id="KOO53634.1"/>
    </source>
</evidence>
<dbReference type="EMBL" id="JWZX01000142">
    <property type="protein sequence ID" value="KOO53634.1"/>
    <property type="molecule type" value="Genomic_DNA"/>
</dbReference>
<dbReference type="AlphaFoldDB" id="A0A0M0LRG2"/>
<feature type="non-terminal residue" evidence="2">
    <location>
        <position position="1"/>
    </location>
</feature>
<feature type="compositionally biased region" description="Low complexity" evidence="1">
    <location>
        <begin position="371"/>
        <end position="380"/>
    </location>
</feature>
<name>A0A0M0LRG2_9EUKA</name>
<dbReference type="OrthoDB" id="10637946at2759"/>
<protein>
    <submittedName>
        <fullName evidence="2">Uncharacterized protein</fullName>
    </submittedName>
</protein>
<dbReference type="Proteomes" id="UP000037460">
    <property type="component" value="Unassembled WGS sequence"/>
</dbReference>
<evidence type="ECO:0000313" key="3">
    <source>
        <dbReference type="Proteomes" id="UP000037460"/>
    </source>
</evidence>